<dbReference type="EMBL" id="FQYO01000001">
    <property type="protein sequence ID" value="SHI40099.1"/>
    <property type="molecule type" value="Genomic_DNA"/>
</dbReference>
<accession>A0A1M6AU94</accession>
<organism evidence="2 3">
    <name type="scientific">Wenxinia saemankumensis</name>
    <dbReference type="NCBI Taxonomy" id="1447782"/>
    <lineage>
        <taxon>Bacteria</taxon>
        <taxon>Pseudomonadati</taxon>
        <taxon>Pseudomonadota</taxon>
        <taxon>Alphaproteobacteria</taxon>
        <taxon>Rhodobacterales</taxon>
        <taxon>Roseobacteraceae</taxon>
        <taxon>Wenxinia</taxon>
    </lineage>
</organism>
<feature type="transmembrane region" description="Helical" evidence="1">
    <location>
        <begin position="33"/>
        <end position="53"/>
    </location>
</feature>
<feature type="transmembrane region" description="Helical" evidence="1">
    <location>
        <begin position="118"/>
        <end position="141"/>
    </location>
</feature>
<dbReference type="Proteomes" id="UP000184292">
    <property type="component" value="Unassembled WGS sequence"/>
</dbReference>
<keyword evidence="1" id="KW-1133">Transmembrane helix</keyword>
<keyword evidence="1" id="KW-0472">Membrane</keyword>
<keyword evidence="3" id="KW-1185">Reference proteome</keyword>
<dbReference type="NCBIfam" id="NF033773">
    <property type="entry name" value="tellur_TrgA"/>
    <property type="match status" value="1"/>
</dbReference>
<protein>
    <recommendedName>
        <fullName evidence="4">Tellurium resistance protein</fullName>
    </recommendedName>
</protein>
<name>A0A1M6AU94_9RHOB</name>
<proteinExistence type="predicted"/>
<dbReference type="STRING" id="1447782.SAMN05444417_0629"/>
<feature type="transmembrane region" description="Helical" evidence="1">
    <location>
        <begin position="60"/>
        <end position="81"/>
    </location>
</feature>
<gene>
    <name evidence="2" type="ORF">SAMN05444417_0629</name>
</gene>
<evidence type="ECO:0000313" key="2">
    <source>
        <dbReference type="EMBL" id="SHI40099.1"/>
    </source>
</evidence>
<dbReference type="InterPro" id="IPR047784">
    <property type="entry name" value="TrgA"/>
</dbReference>
<sequence length="146" mass="15619">MPTAARLSGAVTFLILAFLATQAMLPLFPENAAPRNFLAVNLGAAAIAGWVTVGSRAGRGYIPAFGLGVTGLSVFLFWMLLVHGFDEMLANAFRKYYDGPVEALVAMVGEMIDLGTRVLVADTVVLLFVGSILAALVTEYFGRNYR</sequence>
<evidence type="ECO:0008006" key="4">
    <source>
        <dbReference type="Google" id="ProtNLM"/>
    </source>
</evidence>
<keyword evidence="1" id="KW-0812">Transmembrane</keyword>
<dbReference type="OrthoDB" id="7869508at2"/>
<reference evidence="2 3" key="1">
    <citation type="submission" date="2016-11" db="EMBL/GenBank/DDBJ databases">
        <authorList>
            <person name="Jaros S."/>
            <person name="Januszkiewicz K."/>
            <person name="Wedrychowicz H."/>
        </authorList>
    </citation>
    <scope>NUCLEOTIDE SEQUENCE [LARGE SCALE GENOMIC DNA]</scope>
    <source>
        <strain evidence="2 3">DSM 100565</strain>
    </source>
</reference>
<evidence type="ECO:0000256" key="1">
    <source>
        <dbReference type="SAM" id="Phobius"/>
    </source>
</evidence>
<dbReference type="AlphaFoldDB" id="A0A1M6AU94"/>
<evidence type="ECO:0000313" key="3">
    <source>
        <dbReference type="Proteomes" id="UP000184292"/>
    </source>
</evidence>
<dbReference type="RefSeq" id="WP_073326334.1">
    <property type="nucleotide sequence ID" value="NZ_FQYO01000001.1"/>
</dbReference>